<evidence type="ECO:0000313" key="3">
    <source>
        <dbReference type="Proteomes" id="UP001589703"/>
    </source>
</evidence>
<evidence type="ECO:0000259" key="1">
    <source>
        <dbReference type="Pfam" id="PF18155"/>
    </source>
</evidence>
<dbReference type="Proteomes" id="UP001589703">
    <property type="component" value="Unassembled WGS sequence"/>
</dbReference>
<protein>
    <recommendedName>
        <fullName evidence="1">pPIWI-RE three-gene island domain-containing protein</fullName>
    </recommendedName>
</protein>
<gene>
    <name evidence="2" type="ORF">ACFFRO_30110</name>
</gene>
<dbReference type="InterPro" id="IPR055254">
    <property type="entry name" value="pPIWI_RE_Z"/>
</dbReference>
<sequence length="1097" mass="123092">MREVTGWYEDLSEAEGISQDAVRPLQKREFFDVELALTFMADHFPDEPVDCLWSMLSHYIVPRPGDAVMASRLHRLGLLLGRYRSGSRWLRSLGEYDKLPERLRAFRRLPTRGQSEDGEAAAVRYRMRDPAALATRFELYRAVIDRPVPYASPRVTRAAEPGEVYRFTNSFTGSDEVVTIPKFEIPVELRSLPLLTARRRGPVRLTPRMLRQAAQRMDRVLANRPDIPERNFAGRLRKVAFQPWSPEMSRFRTKPTGCSVRGLVHGIGLPNSGKTSYALIGTYAAVRRGHTVVLVLPSVSDCLQKTALFRALGVKAVPIFGAGSRFTHASGYWRGVLADHAPAFPSVADVAADYVSCNCLLEPFRDAPGGKRPPLPVKDFPCREKLLDAEDKQYNCPLLAICPVHRAEQEMAGADVWLTTPQALLVSWAQPVHARLRWLEAVQHWADLLIVDEADKVQQTLDDEFLQSQVLVAQGGSWWDQEVITAQNSLRATGRRPLEDRRAMEYYRFKGKADDEVNLLYNTLLEPDKDGGSARLRKHLHETYFSGHSLFNDLARLLHGLSPNGEGPQEQEEKALEYYRKNFETFVFHTFDPVTGPLQAIVPDLENPALSDEELRKRVDAWLIEHARAAGGPEAERKLGRYLPFARHLLRAAYHTSLLGSSYLRMATIRPAVEPLLGLSRDEEFWSSRPPSDYDAFVPEALQGNMLAFQWLDNRAGSGDLRIFWVRGVGRWLLHHMHDLLAAEGIEGPNVLLLSATSWAGDSATYHVDVPVDFLLREPDEDREAIACSRFHFRPARTLNGRLVSPSGRLGDERQEAVRGVAASVAPPGGREGLLASVLERLPPQRRKALLVAQSGNDARTTAEYLVRGTAFTAQHVVKDAETPGPHGIQRRDVHRFGLSEHDVLTAAQLSIERAVNVLNADGVAAFGAEFFLSRQHPPPDELDLAMGLSNRSSMAKLLHPALAPASIARAAAELRKESRMDWHLLVGRPVVFRRLRGRAHRAFVWNSITSVWQTICRCIRGGQPVEVYFCDPAFAPRHARHDTAADTANTSILVAMERALRDKIRPSEPVDERDRAAAEVLYELMLQCLENMDWGQ</sequence>
<dbReference type="SUPFAM" id="SSF52540">
    <property type="entry name" value="P-loop containing nucleoside triphosphate hydrolases"/>
    <property type="match status" value="1"/>
</dbReference>
<dbReference type="EMBL" id="JBHMAR010000087">
    <property type="protein sequence ID" value="MFB9739320.1"/>
    <property type="molecule type" value="Genomic_DNA"/>
</dbReference>
<dbReference type="Pfam" id="PF18155">
    <property type="entry name" value="pPIWI_RE_Z"/>
    <property type="match status" value="1"/>
</dbReference>
<reference evidence="2 3" key="1">
    <citation type="submission" date="2024-09" db="EMBL/GenBank/DDBJ databases">
        <authorList>
            <person name="Sun Q."/>
            <person name="Mori K."/>
        </authorList>
    </citation>
    <scope>NUCLEOTIDE SEQUENCE [LARGE SCALE GENOMIC DNA]</scope>
    <source>
        <strain evidence="2 3">JCM 10918</strain>
    </source>
</reference>
<accession>A0ABV5VNQ3</accession>
<dbReference type="RefSeq" id="WP_385860354.1">
    <property type="nucleotide sequence ID" value="NZ_JBHMAR010000087.1"/>
</dbReference>
<feature type="domain" description="pPIWI-RE three-gene island" evidence="1">
    <location>
        <begin position="25"/>
        <end position="181"/>
    </location>
</feature>
<dbReference type="InterPro" id="IPR027417">
    <property type="entry name" value="P-loop_NTPase"/>
</dbReference>
<proteinExistence type="predicted"/>
<evidence type="ECO:0000313" key="2">
    <source>
        <dbReference type="EMBL" id="MFB9739320.1"/>
    </source>
</evidence>
<keyword evidence="3" id="KW-1185">Reference proteome</keyword>
<organism evidence="2 3">
    <name type="scientific">Streptomyces thermocoprophilus</name>
    <dbReference type="NCBI Taxonomy" id="78356"/>
    <lineage>
        <taxon>Bacteria</taxon>
        <taxon>Bacillati</taxon>
        <taxon>Actinomycetota</taxon>
        <taxon>Actinomycetes</taxon>
        <taxon>Kitasatosporales</taxon>
        <taxon>Streptomycetaceae</taxon>
        <taxon>Streptomyces</taxon>
    </lineage>
</organism>
<name>A0ABV5VNQ3_9ACTN</name>
<comment type="caution">
    <text evidence="2">The sequence shown here is derived from an EMBL/GenBank/DDBJ whole genome shotgun (WGS) entry which is preliminary data.</text>
</comment>